<dbReference type="SMART" id="SM00382">
    <property type="entry name" value="AAA"/>
    <property type="match status" value="1"/>
</dbReference>
<evidence type="ECO:0000256" key="4">
    <source>
        <dbReference type="ARBA" id="ARBA00022840"/>
    </source>
</evidence>
<dbReference type="GO" id="GO:0005524">
    <property type="term" value="F:ATP binding"/>
    <property type="evidence" value="ECO:0007669"/>
    <property type="project" value="UniProtKB-KW"/>
</dbReference>
<feature type="compositionally biased region" description="Acidic residues" evidence="5">
    <location>
        <begin position="391"/>
        <end position="404"/>
    </location>
</feature>
<dbReference type="Pfam" id="PF00005">
    <property type="entry name" value="ABC_tran"/>
    <property type="match status" value="1"/>
</dbReference>
<accession>A0ABY3RSP6</accession>
<dbReference type="InterPro" id="IPR003439">
    <property type="entry name" value="ABC_transporter-like_ATP-bd"/>
</dbReference>
<feature type="compositionally biased region" description="Acidic residues" evidence="5">
    <location>
        <begin position="628"/>
        <end position="641"/>
    </location>
</feature>
<dbReference type="SUPFAM" id="SSF52540">
    <property type="entry name" value="P-loop containing nucleoside triphosphate hydrolases"/>
    <property type="match status" value="1"/>
</dbReference>
<name>A0ABY3RSP6_9MICO</name>
<dbReference type="InterPro" id="IPR003593">
    <property type="entry name" value="AAA+_ATPase"/>
</dbReference>
<evidence type="ECO:0000256" key="3">
    <source>
        <dbReference type="ARBA" id="ARBA00022741"/>
    </source>
</evidence>
<evidence type="ECO:0000313" key="7">
    <source>
        <dbReference type="EMBL" id="UGS25985.1"/>
    </source>
</evidence>
<feature type="compositionally biased region" description="Acidic residues" evidence="5">
    <location>
        <begin position="448"/>
        <end position="471"/>
    </location>
</feature>
<feature type="compositionally biased region" description="Polar residues" evidence="5">
    <location>
        <begin position="697"/>
        <end position="706"/>
    </location>
</feature>
<evidence type="ECO:0000259" key="6">
    <source>
        <dbReference type="PROSITE" id="PS50893"/>
    </source>
</evidence>
<feature type="region of interest" description="Disordered" evidence="5">
    <location>
        <begin position="313"/>
        <end position="332"/>
    </location>
</feature>
<reference evidence="7 8" key="1">
    <citation type="submission" date="2023-01" db="EMBL/GenBank/DDBJ databases">
        <title>Characterization of estradiol degrading bacteria Microbacterium sp. MZT7 and reveal degrading genes through genome analysis.</title>
        <authorList>
            <person name="Hao P."/>
            <person name="Gao Y."/>
        </authorList>
    </citation>
    <scope>NUCLEOTIDE SEQUENCE [LARGE SCALE GENOMIC DNA]</scope>
    <source>
        <strain evidence="7 8">MZT7</strain>
    </source>
</reference>
<protein>
    <submittedName>
        <fullName evidence="7">ATP-binding cassette domain-containing protein</fullName>
    </submittedName>
</protein>
<feature type="compositionally biased region" description="Acidic residues" evidence="5">
    <location>
        <begin position="651"/>
        <end position="684"/>
    </location>
</feature>
<dbReference type="PANTHER" id="PTHR43335">
    <property type="entry name" value="ABC TRANSPORTER, ATP-BINDING PROTEIN"/>
    <property type="match status" value="1"/>
</dbReference>
<organism evidence="7 8">
    <name type="scientific">Microbacterium resistens</name>
    <dbReference type="NCBI Taxonomy" id="156977"/>
    <lineage>
        <taxon>Bacteria</taxon>
        <taxon>Bacillati</taxon>
        <taxon>Actinomycetota</taxon>
        <taxon>Actinomycetes</taxon>
        <taxon>Micrococcales</taxon>
        <taxon>Microbacteriaceae</taxon>
        <taxon>Microbacterium</taxon>
    </lineage>
</organism>
<keyword evidence="2" id="KW-0813">Transport</keyword>
<dbReference type="InterPro" id="IPR027417">
    <property type="entry name" value="P-loop_NTPase"/>
</dbReference>
<feature type="compositionally biased region" description="Acidic residues" evidence="5">
    <location>
        <begin position="822"/>
        <end position="834"/>
    </location>
</feature>
<gene>
    <name evidence="7" type="ORF">K8F61_15245</name>
</gene>
<feature type="compositionally biased region" description="Low complexity" evidence="5">
    <location>
        <begin position="733"/>
        <end position="746"/>
    </location>
</feature>
<dbReference type="EMBL" id="CP082781">
    <property type="protein sequence ID" value="UGS25985.1"/>
    <property type="molecule type" value="Genomic_DNA"/>
</dbReference>
<comment type="similarity">
    <text evidence="1">Belongs to the ABC transporter superfamily.</text>
</comment>
<dbReference type="PANTHER" id="PTHR43335:SF4">
    <property type="entry name" value="ABC TRANSPORTER, ATP-BINDING PROTEIN"/>
    <property type="match status" value="1"/>
</dbReference>
<keyword evidence="4 7" id="KW-0067">ATP-binding</keyword>
<feature type="compositionally biased region" description="Low complexity" evidence="5">
    <location>
        <begin position="599"/>
        <end position="611"/>
    </location>
</feature>
<evidence type="ECO:0000256" key="5">
    <source>
        <dbReference type="SAM" id="MobiDB-lite"/>
    </source>
</evidence>
<dbReference type="PROSITE" id="PS50893">
    <property type="entry name" value="ABC_TRANSPORTER_2"/>
    <property type="match status" value="1"/>
</dbReference>
<proteinExistence type="inferred from homology"/>
<evidence type="ECO:0000313" key="8">
    <source>
        <dbReference type="Proteomes" id="UP001199642"/>
    </source>
</evidence>
<feature type="compositionally biased region" description="Low complexity" evidence="5">
    <location>
        <begin position="579"/>
        <end position="591"/>
    </location>
</feature>
<dbReference type="RefSeq" id="WP_231819725.1">
    <property type="nucleotide sequence ID" value="NZ_CP082781.1"/>
</dbReference>
<keyword evidence="3" id="KW-0547">Nucleotide-binding</keyword>
<dbReference type="Proteomes" id="UP001199642">
    <property type="component" value="Chromosome"/>
</dbReference>
<sequence length="850" mass="85135">MTDGQLLEFSRVTKRFGALTAVDDLSAQIAPGTVTGFLGPNGAGKTTSLRILLGQVRATSGTATIGGKAYSELRHPLRTVGAVMEDTAYRPRRTATRQLTIAAKANGIPLSRVAEVLALVGLQNETETRIGAYSLGMRQRLSVAHALLGDPGALVLDEPANGLDPEGIRWMRLLIRRLADEGRTVLVSSHVLSEIEQIADDVLVLSKGRLVYADSMSKLSDPTTGSVVVDAEDRDALAAALSASGLSHDVLRSGLTVHDTDAATVGAVAASAGLALTTLQQRGPTLEEVFLDLVHGRRDPVAGGTRASAAAAAAGSSATGAPDDAPEAAPAGEADATTALPVVGDAESPVSAGAAIGAGAAVAGAVVAGGLRGTEGGSEPSTRRAARTQAEDADAGDEPADADADASAAEGETPDETFAAPLAEGEAPASDGETTGDSASDESKDAADEPGDVVADESTDDETAASPEDAEPSAPGGAENDVAEETAADASTAEGDASASDTAEDSAVAAGVALTAPIDTDTDFGVTATSADDGADITTPSEQDDDRTVGPLPFATAAISVPDAAPEPTFDELISGVPASAQDDAASADEAPTTALPVPAESSEADGPAAEDAPEAEVDAPADAGADAPDDAEERATEEDGADGRAAAEADAAEDAPEAPSEDEEETSRDEASAEDETSAEEPPTETSGITGIEIFSSLTEGQTQAIPVVLDASHGSEPEDADDVTKDEDPRAAAVSASLAAAARAYYSEDAPSYTPGDAEPDEERRTWRIASTGVIDTVPTAEEGEHPSDADDAPATGEASGAGAGAGEAESSEEQHSDATPDDAADAQDGGEGEGSHDGSEDGERPRD</sequence>
<evidence type="ECO:0000256" key="1">
    <source>
        <dbReference type="ARBA" id="ARBA00005417"/>
    </source>
</evidence>
<feature type="region of interest" description="Disordered" evidence="5">
    <location>
        <begin position="372"/>
        <end position="850"/>
    </location>
</feature>
<feature type="domain" description="ABC transporter" evidence="6">
    <location>
        <begin position="7"/>
        <end position="232"/>
    </location>
</feature>
<evidence type="ECO:0000256" key="2">
    <source>
        <dbReference type="ARBA" id="ARBA00022448"/>
    </source>
</evidence>
<feature type="compositionally biased region" description="Basic and acidic residues" evidence="5">
    <location>
        <begin position="836"/>
        <end position="850"/>
    </location>
</feature>
<feature type="compositionally biased region" description="Low complexity" evidence="5">
    <location>
        <begin position="488"/>
        <end position="510"/>
    </location>
</feature>
<dbReference type="Gene3D" id="3.40.50.300">
    <property type="entry name" value="P-loop containing nucleotide triphosphate hydrolases"/>
    <property type="match status" value="1"/>
</dbReference>
<keyword evidence="8" id="KW-1185">Reference proteome</keyword>